<dbReference type="Gene3D" id="3.40.1180.10">
    <property type="entry name" value="Decaprenyl diphosphate synthase-like"/>
    <property type="match status" value="1"/>
</dbReference>
<sequence>MDIENIPRHVALIVDGNRRWAKERGLKSWEGYLGISLDNIEEISRVGADLGIPFVTFWGGSYKNLTERPSIEIKKLNEMYALLAQRALDEPDLDKNEVRVRFMGEWKDLLQKKPIEKIEELIEKTKNYSKNNLTYMIGYNGDREMLSAINKIIEGTPGKPIDEDLLVENLWTKDLPPVDLVIRTGNDPHLSTGFMMWHTKNALLHFDDKMWPDFTKEEFIRVINDFTQRERRFGK</sequence>
<reference evidence="4" key="1">
    <citation type="submission" date="2017-09" db="EMBL/GenBank/DDBJ databases">
        <title>Depth-based differentiation of microbial function through sediment-hosted aquifers and enrichment of novel symbionts in the deep terrestrial subsurface.</title>
        <authorList>
            <person name="Probst A.J."/>
            <person name="Ladd B."/>
            <person name="Jarett J.K."/>
            <person name="Geller-Mcgrath D.E."/>
            <person name="Sieber C.M.K."/>
            <person name="Emerson J.B."/>
            <person name="Anantharaman K."/>
            <person name="Thomas B.C."/>
            <person name="Malmstrom R."/>
            <person name="Stieglmeier M."/>
            <person name="Klingl A."/>
            <person name="Woyke T."/>
            <person name="Ryan C.M."/>
            <person name="Banfield J.F."/>
        </authorList>
    </citation>
    <scope>NUCLEOTIDE SEQUENCE [LARGE SCALE GENOMIC DNA]</scope>
</reference>
<dbReference type="InterPro" id="IPR001441">
    <property type="entry name" value="UPP_synth-like"/>
</dbReference>
<protein>
    <submittedName>
        <fullName evidence="3">Di-trans,poly-cis-decaprenylcistransferase</fullName>
    </submittedName>
</protein>
<dbReference type="Pfam" id="PF01255">
    <property type="entry name" value="Prenyltransf"/>
    <property type="match status" value="1"/>
</dbReference>
<dbReference type="EMBL" id="PFAG01000009">
    <property type="protein sequence ID" value="PIR98611.1"/>
    <property type="molecule type" value="Genomic_DNA"/>
</dbReference>
<keyword evidence="1 3" id="KW-0808">Transferase</keyword>
<organism evidence="3 4">
    <name type="scientific">Candidatus Colwellbacteria bacterium CG10_big_fil_rev_8_21_14_0_10_41_28</name>
    <dbReference type="NCBI Taxonomy" id="1974539"/>
    <lineage>
        <taxon>Bacteria</taxon>
        <taxon>Candidatus Colwelliibacteriota</taxon>
    </lineage>
</organism>
<accession>A0A2H0VHQ1</accession>
<proteinExistence type="inferred from homology"/>
<evidence type="ECO:0000313" key="3">
    <source>
        <dbReference type="EMBL" id="PIR98611.1"/>
    </source>
</evidence>
<name>A0A2H0VHQ1_9BACT</name>
<dbReference type="Proteomes" id="UP000230776">
    <property type="component" value="Unassembled WGS sequence"/>
</dbReference>
<comment type="similarity">
    <text evidence="2">Belongs to the UPP synthase family. Z-FPP synthase subfamily.</text>
</comment>
<evidence type="ECO:0000256" key="2">
    <source>
        <dbReference type="ARBA" id="ARBA00038453"/>
    </source>
</evidence>
<dbReference type="GO" id="GO:0016094">
    <property type="term" value="P:polyprenol biosynthetic process"/>
    <property type="evidence" value="ECO:0007669"/>
    <property type="project" value="TreeGrafter"/>
</dbReference>
<dbReference type="SUPFAM" id="SSF64005">
    <property type="entry name" value="Undecaprenyl diphosphate synthase"/>
    <property type="match status" value="1"/>
</dbReference>
<evidence type="ECO:0000256" key="1">
    <source>
        <dbReference type="ARBA" id="ARBA00022679"/>
    </source>
</evidence>
<dbReference type="PANTHER" id="PTHR10291:SF43">
    <property type="entry name" value="DEHYDRODOLICHYL DIPHOSPHATE SYNTHASE COMPLEX SUBUNIT DHDDS"/>
    <property type="match status" value="1"/>
</dbReference>
<dbReference type="GO" id="GO:0045547">
    <property type="term" value="F:ditrans,polycis-polyprenyl diphosphate synthase [(2E,6E)-farnesyl diphosphate specific] activity"/>
    <property type="evidence" value="ECO:0007669"/>
    <property type="project" value="TreeGrafter"/>
</dbReference>
<dbReference type="AlphaFoldDB" id="A0A2H0VHQ1"/>
<comment type="caution">
    <text evidence="3">The sequence shown here is derived from an EMBL/GenBank/DDBJ whole genome shotgun (WGS) entry which is preliminary data.</text>
</comment>
<dbReference type="NCBIfam" id="TIGR00055">
    <property type="entry name" value="uppS"/>
    <property type="match status" value="1"/>
</dbReference>
<dbReference type="PANTHER" id="PTHR10291">
    <property type="entry name" value="DEHYDRODOLICHYL DIPHOSPHATE SYNTHASE FAMILY MEMBER"/>
    <property type="match status" value="1"/>
</dbReference>
<gene>
    <name evidence="3" type="primary">uppS</name>
    <name evidence="3" type="ORF">COT88_00720</name>
</gene>
<dbReference type="CDD" id="cd00475">
    <property type="entry name" value="Cis_IPPS"/>
    <property type="match status" value="1"/>
</dbReference>
<evidence type="ECO:0000313" key="4">
    <source>
        <dbReference type="Proteomes" id="UP000230776"/>
    </source>
</evidence>
<dbReference type="InterPro" id="IPR036424">
    <property type="entry name" value="UPP_synth-like_sf"/>
</dbReference>